<name>A0A2W4WNY3_9CYAN</name>
<reference evidence="2" key="1">
    <citation type="submission" date="2018-04" db="EMBL/GenBank/DDBJ databases">
        <authorList>
            <person name="Cornet L."/>
        </authorList>
    </citation>
    <scope>NUCLEOTIDE SEQUENCE [LARGE SCALE GENOMIC DNA]</scope>
</reference>
<organism evidence="1 2">
    <name type="scientific">Phormidesmis priestleyi</name>
    <dbReference type="NCBI Taxonomy" id="268141"/>
    <lineage>
        <taxon>Bacteria</taxon>
        <taxon>Bacillati</taxon>
        <taxon>Cyanobacteriota</taxon>
        <taxon>Cyanophyceae</taxon>
        <taxon>Leptolyngbyales</taxon>
        <taxon>Leptolyngbyaceae</taxon>
        <taxon>Phormidesmis</taxon>
    </lineage>
</organism>
<dbReference type="Proteomes" id="UP000249794">
    <property type="component" value="Unassembled WGS sequence"/>
</dbReference>
<gene>
    <name evidence="1" type="ORF">DCF15_22515</name>
</gene>
<dbReference type="AlphaFoldDB" id="A0A2W4WNY3"/>
<sequence>MAWSASGKWPSPASRELVELVEQSVAARNLQLKMDQLKMNKSIFFSNGDQNLDAIASSENLSQEIGGVGFRRVK</sequence>
<protein>
    <submittedName>
        <fullName evidence="1">Uncharacterized protein</fullName>
    </submittedName>
</protein>
<proteinExistence type="predicted"/>
<comment type="caution">
    <text evidence="1">The sequence shown here is derived from an EMBL/GenBank/DDBJ whole genome shotgun (WGS) entry which is preliminary data.</text>
</comment>
<dbReference type="EMBL" id="QBMP01000402">
    <property type="protein sequence ID" value="PZO43559.1"/>
    <property type="molecule type" value="Genomic_DNA"/>
</dbReference>
<accession>A0A2W4WNY3</accession>
<evidence type="ECO:0000313" key="1">
    <source>
        <dbReference type="EMBL" id="PZO43559.1"/>
    </source>
</evidence>
<reference evidence="1 2" key="2">
    <citation type="submission" date="2018-06" db="EMBL/GenBank/DDBJ databases">
        <title>Metagenomic assembly of (sub)arctic Cyanobacteria and their associated microbiome from non-axenic cultures.</title>
        <authorList>
            <person name="Baurain D."/>
        </authorList>
    </citation>
    <scope>NUCLEOTIDE SEQUENCE [LARGE SCALE GENOMIC DNA]</scope>
    <source>
        <strain evidence="1">ULC027bin1</strain>
    </source>
</reference>
<evidence type="ECO:0000313" key="2">
    <source>
        <dbReference type="Proteomes" id="UP000249794"/>
    </source>
</evidence>